<evidence type="ECO:0000256" key="1">
    <source>
        <dbReference type="ARBA" id="ARBA00009451"/>
    </source>
</evidence>
<dbReference type="PANTHER" id="PTHR13501">
    <property type="entry name" value="CHLOROPLAST 50S RIBOSOMAL PROTEIN L22-RELATED"/>
    <property type="match status" value="1"/>
</dbReference>
<dbReference type="GO" id="GO:0005762">
    <property type="term" value="C:mitochondrial large ribosomal subunit"/>
    <property type="evidence" value="ECO:0007669"/>
    <property type="project" value="TreeGrafter"/>
</dbReference>
<accession>A0A915KC50</accession>
<evidence type="ECO:0000256" key="5">
    <source>
        <dbReference type="ARBA" id="ARBA00035506"/>
    </source>
</evidence>
<dbReference type="InterPro" id="IPR047867">
    <property type="entry name" value="Ribosomal_uL22_bac/org-type"/>
</dbReference>
<dbReference type="AlphaFoldDB" id="A0A915KC50"/>
<keyword evidence="3 6" id="KW-0687">Ribonucleoprotein</keyword>
<organism evidence="7 8">
    <name type="scientific">Romanomermis culicivorax</name>
    <name type="common">Nematode worm</name>
    <dbReference type="NCBI Taxonomy" id="13658"/>
    <lineage>
        <taxon>Eukaryota</taxon>
        <taxon>Metazoa</taxon>
        <taxon>Ecdysozoa</taxon>
        <taxon>Nematoda</taxon>
        <taxon>Enoplea</taxon>
        <taxon>Dorylaimia</taxon>
        <taxon>Mermithida</taxon>
        <taxon>Mermithoidea</taxon>
        <taxon>Mermithidae</taxon>
        <taxon>Romanomermis</taxon>
    </lineage>
</organism>
<evidence type="ECO:0000256" key="2">
    <source>
        <dbReference type="ARBA" id="ARBA00022980"/>
    </source>
</evidence>
<dbReference type="InterPro" id="IPR001063">
    <property type="entry name" value="Ribosomal_uL22"/>
</dbReference>
<dbReference type="OMA" id="HKVIRQM"/>
<dbReference type="Gene3D" id="3.90.470.10">
    <property type="entry name" value="Ribosomal protein L22/L17"/>
    <property type="match status" value="1"/>
</dbReference>
<dbReference type="GO" id="GO:0006412">
    <property type="term" value="P:translation"/>
    <property type="evidence" value="ECO:0007669"/>
    <property type="project" value="InterPro"/>
</dbReference>
<sequence length="220" mass="26084">MTSFIAKSLGTRLLTGQVRPVLPTVTVLYRLKHDFIAPDTEWDFSKKKYRPDRDRWEYYDKVVWPPHSQAHGEPKRGEIFYLRENVKHSHMKLWYACQFVRGKNVDEAITQLQYFARKAAVIMRECLLDAQHKAVEEQKVEYAGNMYVAEAFAYMNMNIKGVRRHGGGKYGKVMYRYSNILLRLEEGRPSADRMRHMASDDDQVRDYIQRLRDRRIEFGL</sequence>
<evidence type="ECO:0000313" key="8">
    <source>
        <dbReference type="WBParaSite" id="nRc.2.0.1.t35681-RA"/>
    </source>
</evidence>
<evidence type="ECO:0000256" key="3">
    <source>
        <dbReference type="ARBA" id="ARBA00023274"/>
    </source>
</evidence>
<name>A0A915KC50_ROMCU</name>
<evidence type="ECO:0000313" key="7">
    <source>
        <dbReference type="Proteomes" id="UP000887565"/>
    </source>
</evidence>
<evidence type="ECO:0000256" key="6">
    <source>
        <dbReference type="RuleBase" id="RU004005"/>
    </source>
</evidence>
<reference evidence="8" key="1">
    <citation type="submission" date="2022-11" db="UniProtKB">
        <authorList>
            <consortium name="WormBaseParasite"/>
        </authorList>
    </citation>
    <scope>IDENTIFICATION</scope>
</reference>
<dbReference type="WBParaSite" id="nRc.2.0.1.t35681-RA">
    <property type="protein sequence ID" value="nRc.2.0.1.t35681-RA"/>
    <property type="gene ID" value="nRc.2.0.1.g35681"/>
</dbReference>
<keyword evidence="2 6" id="KW-0689">Ribosomal protein</keyword>
<dbReference type="Proteomes" id="UP000887565">
    <property type="component" value="Unplaced"/>
</dbReference>
<comment type="similarity">
    <text evidence="1 6">Belongs to the universal ribosomal protein uL22 family.</text>
</comment>
<proteinExistence type="inferred from homology"/>
<protein>
    <recommendedName>
        <fullName evidence="4">Large ribosomal subunit protein uL22m</fullName>
    </recommendedName>
    <alternativeName>
        <fullName evidence="5">39S ribosomal protein L22, mitochondrial</fullName>
    </alternativeName>
</protein>
<dbReference type="Pfam" id="PF00237">
    <property type="entry name" value="Ribosomal_L22"/>
    <property type="match status" value="1"/>
</dbReference>
<dbReference type="InterPro" id="IPR036394">
    <property type="entry name" value="Ribosomal_uL22_sf"/>
</dbReference>
<evidence type="ECO:0000256" key="4">
    <source>
        <dbReference type="ARBA" id="ARBA00035286"/>
    </source>
</evidence>
<dbReference type="SUPFAM" id="SSF54843">
    <property type="entry name" value="Ribosomal protein L22"/>
    <property type="match status" value="1"/>
</dbReference>
<dbReference type="PANTHER" id="PTHR13501:SF8">
    <property type="entry name" value="LARGE RIBOSOMAL SUBUNIT PROTEIN UL22M"/>
    <property type="match status" value="1"/>
</dbReference>
<keyword evidence="7" id="KW-1185">Reference proteome</keyword>
<dbReference type="GO" id="GO:0003735">
    <property type="term" value="F:structural constituent of ribosome"/>
    <property type="evidence" value="ECO:0007669"/>
    <property type="project" value="InterPro"/>
</dbReference>